<evidence type="ECO:0000256" key="1">
    <source>
        <dbReference type="ARBA" id="ARBA00022485"/>
    </source>
</evidence>
<dbReference type="NCBIfam" id="TIGR00612">
    <property type="entry name" value="ispG_gcpE"/>
    <property type="match status" value="1"/>
</dbReference>
<dbReference type="HAMAP" id="MF_00159">
    <property type="entry name" value="IspG"/>
    <property type="match status" value="1"/>
</dbReference>
<sequence length="379" mass="41453">MQRKDTREVVMGKLVIGGQNPVYVEGMGRQNPYQVELAIQEINRAQAAGCEIFRLSIPEKDALEGAKKIKEWTKIPLIADVHFDLDLATECVRLGFEAVRINPGTLGDRSRLEELFSVLQDHNTVLRVGANAGSLPTHLRSLPRVEALFESIAEMVDFAEKKGVRNLFLSAKSTEVEETVEINRRLSKAFPYPIHIGVTEAGEGLEGVVKSALGIGLVLFEGIGNSIRVSLTSRDPVLEVKVAWMILNFLGLRKRGGEIISCPTCARCRGDVVGAVERVKTFFEEQGIAPPFRIAIMGCEVNGPGEAREAEVGLAFSRSGAIIFSKGRVEKVVSDREVLEYFIAFLAEKIKSVEGKKGGSSFEDVSSVCPNFERNSSGS</sequence>
<gene>
    <name evidence="7 11" type="primary">ispG</name>
    <name evidence="11" type="ORF">QBE54_06795</name>
</gene>
<evidence type="ECO:0000256" key="7">
    <source>
        <dbReference type="HAMAP-Rule" id="MF_00159"/>
    </source>
</evidence>
<feature type="domain" description="IspG C-terminal" evidence="10">
    <location>
        <begin position="258"/>
        <end position="345"/>
    </location>
</feature>
<feature type="binding site" evidence="7">
    <location>
        <position position="262"/>
    </location>
    <ligand>
        <name>[4Fe-4S] cluster</name>
        <dbReference type="ChEBI" id="CHEBI:49883"/>
    </ligand>
</feature>
<dbReference type="EMBL" id="CP121689">
    <property type="protein sequence ID" value="WZL75305.1"/>
    <property type="molecule type" value="Genomic_DNA"/>
</dbReference>
<dbReference type="InterPro" id="IPR058578">
    <property type="entry name" value="IspG_TIM"/>
</dbReference>
<comment type="catalytic activity">
    <reaction evidence="7">
        <text>(2E)-4-hydroxy-3-methylbut-2-enyl diphosphate + oxidized [flavodoxin] + H2O + 2 H(+) = 2-C-methyl-D-erythritol 2,4-cyclic diphosphate + reduced [flavodoxin]</text>
        <dbReference type="Rhea" id="RHEA:43604"/>
        <dbReference type="Rhea" id="RHEA-COMP:10622"/>
        <dbReference type="Rhea" id="RHEA-COMP:10623"/>
        <dbReference type="ChEBI" id="CHEBI:15377"/>
        <dbReference type="ChEBI" id="CHEBI:15378"/>
        <dbReference type="ChEBI" id="CHEBI:57618"/>
        <dbReference type="ChEBI" id="CHEBI:58210"/>
        <dbReference type="ChEBI" id="CHEBI:58483"/>
        <dbReference type="ChEBI" id="CHEBI:128753"/>
        <dbReference type="EC" id="1.17.7.3"/>
    </reaction>
</comment>
<reference evidence="11 12" key="1">
    <citation type="submission" date="2023-03" db="EMBL/GenBank/DDBJ databases">
        <title>Novel Species.</title>
        <authorList>
            <person name="Ma S."/>
        </authorList>
    </citation>
    <scope>NUCLEOTIDE SEQUENCE [LARGE SCALE GENOMIC DNA]</scope>
    <source>
        <strain evidence="11 12">B11</strain>
    </source>
</reference>
<accession>A0ABZ2Y8G9</accession>
<dbReference type="Pfam" id="PF04551">
    <property type="entry name" value="GcpE"/>
    <property type="match status" value="1"/>
</dbReference>
<evidence type="ECO:0000256" key="8">
    <source>
        <dbReference type="SAM" id="MobiDB-lite"/>
    </source>
</evidence>
<comment type="similarity">
    <text evidence="7">Belongs to the IspG family.</text>
</comment>
<dbReference type="InterPro" id="IPR058579">
    <property type="entry name" value="IspG_C"/>
</dbReference>
<dbReference type="SUPFAM" id="SSF51717">
    <property type="entry name" value="Dihydropteroate synthetase-like"/>
    <property type="match status" value="1"/>
</dbReference>
<keyword evidence="4 7" id="KW-0408">Iron</keyword>
<dbReference type="SUPFAM" id="SSF56014">
    <property type="entry name" value="Nitrite and sulphite reductase 4Fe-4S domain-like"/>
    <property type="match status" value="1"/>
</dbReference>
<evidence type="ECO:0000256" key="2">
    <source>
        <dbReference type="ARBA" id="ARBA00022723"/>
    </source>
</evidence>
<feature type="region of interest" description="Disordered" evidence="8">
    <location>
        <begin position="356"/>
        <end position="379"/>
    </location>
</feature>
<comment type="function">
    <text evidence="7">Converts 2C-methyl-D-erythritol 2,4-cyclodiphosphate (ME-2,4cPP) into 1-hydroxy-2-methyl-2-(E)-butenyl 4-diphosphate.</text>
</comment>
<evidence type="ECO:0000259" key="10">
    <source>
        <dbReference type="Pfam" id="PF26540"/>
    </source>
</evidence>
<dbReference type="Proteomes" id="UP001461341">
    <property type="component" value="Chromosome"/>
</dbReference>
<comment type="cofactor">
    <cofactor evidence="7">
        <name>[4Fe-4S] cluster</name>
        <dbReference type="ChEBI" id="CHEBI:49883"/>
    </cofactor>
    <text evidence="7">Binds 1 [4Fe-4S] cluster.</text>
</comment>
<keyword evidence="1 7" id="KW-0004">4Fe-4S</keyword>
<dbReference type="EC" id="1.17.7.3" evidence="7"/>
<protein>
    <recommendedName>
        <fullName evidence="7">4-hydroxy-3-methylbut-2-en-1-yl diphosphate synthase (flavodoxin)</fullName>
        <ecNumber evidence="7">1.17.7.3</ecNumber>
    </recommendedName>
    <alternativeName>
        <fullName evidence="7">1-hydroxy-2-methyl-2-(E)-butenyl 4-diphosphate synthase</fullName>
    </alternativeName>
</protein>
<dbReference type="Gene3D" id="3.30.413.10">
    <property type="entry name" value="Sulfite Reductase Hemoprotein, domain 1"/>
    <property type="match status" value="1"/>
</dbReference>
<dbReference type="InterPro" id="IPR045854">
    <property type="entry name" value="NO2/SO3_Rdtase_4Fe4S_sf"/>
</dbReference>
<keyword evidence="2 7" id="KW-0479">Metal-binding</keyword>
<evidence type="ECO:0000256" key="4">
    <source>
        <dbReference type="ARBA" id="ARBA00023004"/>
    </source>
</evidence>
<feature type="binding site" evidence="7">
    <location>
        <position position="306"/>
    </location>
    <ligand>
        <name>[4Fe-4S] cluster</name>
        <dbReference type="ChEBI" id="CHEBI:49883"/>
    </ligand>
</feature>
<proteinExistence type="inferred from homology"/>
<feature type="domain" description="IspG TIM-barrel" evidence="9">
    <location>
        <begin position="6"/>
        <end position="244"/>
    </location>
</feature>
<dbReference type="Pfam" id="PF26540">
    <property type="entry name" value="GcpE_C"/>
    <property type="match status" value="1"/>
</dbReference>
<keyword evidence="5 7" id="KW-0411">Iron-sulfur</keyword>
<comment type="pathway">
    <text evidence="7">Isoprenoid biosynthesis; isopentenyl diphosphate biosynthesis via DXP pathway; isopentenyl diphosphate from 1-deoxy-D-xylulose 5-phosphate: step 5/6.</text>
</comment>
<keyword evidence="12" id="KW-1185">Reference proteome</keyword>
<evidence type="ECO:0000313" key="11">
    <source>
        <dbReference type="EMBL" id="WZL75305.1"/>
    </source>
</evidence>
<evidence type="ECO:0000256" key="6">
    <source>
        <dbReference type="ARBA" id="ARBA00023229"/>
    </source>
</evidence>
<organism evidence="11 12">
    <name type="scientific">Thermatribacter velox</name>
    <dbReference type="NCBI Taxonomy" id="3039681"/>
    <lineage>
        <taxon>Bacteria</taxon>
        <taxon>Pseudomonadati</taxon>
        <taxon>Atribacterota</taxon>
        <taxon>Atribacteria</taxon>
        <taxon>Atribacterales</taxon>
        <taxon>Thermatribacteraceae</taxon>
        <taxon>Thermatribacter</taxon>
    </lineage>
</organism>
<evidence type="ECO:0000256" key="3">
    <source>
        <dbReference type="ARBA" id="ARBA00023002"/>
    </source>
</evidence>
<dbReference type="RefSeq" id="WP_369017451.1">
    <property type="nucleotide sequence ID" value="NZ_CP121689.1"/>
</dbReference>
<dbReference type="PANTHER" id="PTHR30454">
    <property type="entry name" value="4-HYDROXY-3-METHYLBUT-2-EN-1-YL DIPHOSPHATE SYNTHASE"/>
    <property type="match status" value="1"/>
</dbReference>
<dbReference type="GO" id="GO:0046429">
    <property type="term" value="F:4-hydroxy-3-methylbut-2-en-1-yl diphosphate synthase activity (ferredoxin)"/>
    <property type="evidence" value="ECO:0007669"/>
    <property type="project" value="UniProtKB-EC"/>
</dbReference>
<evidence type="ECO:0000313" key="12">
    <source>
        <dbReference type="Proteomes" id="UP001461341"/>
    </source>
</evidence>
<feature type="binding site" evidence="7">
    <location>
        <position position="265"/>
    </location>
    <ligand>
        <name>[4Fe-4S] cluster</name>
        <dbReference type="ChEBI" id="CHEBI:49883"/>
    </ligand>
</feature>
<evidence type="ECO:0000256" key="5">
    <source>
        <dbReference type="ARBA" id="ARBA00023014"/>
    </source>
</evidence>
<keyword evidence="3 7" id="KW-0560">Oxidoreductase</keyword>
<dbReference type="PANTHER" id="PTHR30454:SF0">
    <property type="entry name" value="4-HYDROXY-3-METHYLBUT-2-EN-1-YL DIPHOSPHATE SYNTHASE (FERREDOXIN), CHLOROPLASTIC"/>
    <property type="match status" value="1"/>
</dbReference>
<evidence type="ECO:0000259" key="9">
    <source>
        <dbReference type="Pfam" id="PF04551"/>
    </source>
</evidence>
<dbReference type="InterPro" id="IPR011005">
    <property type="entry name" value="Dihydropteroate_synth-like_sf"/>
</dbReference>
<keyword evidence="6 7" id="KW-0414">Isoprene biosynthesis</keyword>
<name>A0ABZ2Y8G9_9BACT</name>
<feature type="binding site" evidence="7">
    <location>
        <position position="299"/>
    </location>
    <ligand>
        <name>[4Fe-4S] cluster</name>
        <dbReference type="ChEBI" id="CHEBI:49883"/>
    </ligand>
</feature>
<dbReference type="Gene3D" id="3.20.20.20">
    <property type="entry name" value="Dihydropteroate synthase-like"/>
    <property type="match status" value="1"/>
</dbReference>
<dbReference type="InterPro" id="IPR004588">
    <property type="entry name" value="IspG_bac-typ"/>
</dbReference>